<dbReference type="EMBL" id="JQDR03013225">
    <property type="protein sequence ID" value="KAA0190000.1"/>
    <property type="molecule type" value="Genomic_DNA"/>
</dbReference>
<dbReference type="Proteomes" id="UP000711488">
    <property type="component" value="Unassembled WGS sequence"/>
</dbReference>
<protein>
    <submittedName>
        <fullName evidence="2">Uncharacterized protein</fullName>
    </submittedName>
</protein>
<reference evidence="2" key="2">
    <citation type="journal article" date="2018" name="Environ. Sci. Technol.">
        <title>The Toxicogenome of Hyalella azteca: A Model for Sediment Ecotoxicology and Evolutionary Toxicology.</title>
        <authorList>
            <person name="Poynton H.C."/>
            <person name="Hasenbein S."/>
            <person name="Benoit J.B."/>
            <person name="Sepulveda M.S."/>
            <person name="Poelchau M.F."/>
            <person name="Hughes D.S.T."/>
            <person name="Murali S.C."/>
            <person name="Chen S."/>
            <person name="Glastad K.M."/>
            <person name="Goodisman M.A.D."/>
            <person name="Werren J.H."/>
            <person name="Vineis J.H."/>
            <person name="Bowen J.L."/>
            <person name="Friedrich M."/>
            <person name="Jones J."/>
            <person name="Robertson H.M."/>
            <person name="Feyereisen R."/>
            <person name="Mechler-Hickson A."/>
            <person name="Mathers N."/>
            <person name="Lee C.E."/>
            <person name="Colbourne J.K."/>
            <person name="Biales A."/>
            <person name="Johnston J.S."/>
            <person name="Wellborn G.A."/>
            <person name="Rosendale A.J."/>
            <person name="Cridge A.G."/>
            <person name="Munoz-Torres M.C."/>
            <person name="Bain P.A."/>
            <person name="Manny A.R."/>
            <person name="Major K.M."/>
            <person name="Lambert F.N."/>
            <person name="Vulpe C.D."/>
            <person name="Tuck P."/>
            <person name="Blalock B.J."/>
            <person name="Lin Y.Y."/>
            <person name="Smith M.E."/>
            <person name="Ochoa-Acuna H."/>
            <person name="Chen M.M."/>
            <person name="Childers C.P."/>
            <person name="Qu J."/>
            <person name="Dugan S."/>
            <person name="Lee S.L."/>
            <person name="Chao H."/>
            <person name="Dinh H."/>
            <person name="Han Y."/>
            <person name="Doddapaneni H."/>
            <person name="Worley K.C."/>
            <person name="Muzny D.M."/>
            <person name="Gibbs R.A."/>
            <person name="Richards S."/>
        </authorList>
    </citation>
    <scope>NUCLEOTIDE SEQUENCE</scope>
    <source>
        <strain evidence="2">HAZT.00-mixed</strain>
        <tissue evidence="2">Whole organism</tissue>
    </source>
</reference>
<accession>A0A6A0GVK0</accession>
<keyword evidence="1" id="KW-0812">Transmembrane</keyword>
<gene>
    <name evidence="2" type="ORF">HAZT_HAZT000999</name>
</gene>
<reference evidence="2" key="3">
    <citation type="submission" date="2019-06" db="EMBL/GenBank/DDBJ databases">
        <authorList>
            <person name="Poynton C."/>
            <person name="Hasenbein S."/>
            <person name="Benoit J.B."/>
            <person name="Sepulveda M.S."/>
            <person name="Poelchau M.F."/>
            <person name="Murali S.C."/>
            <person name="Chen S."/>
            <person name="Glastad K.M."/>
            <person name="Werren J.H."/>
            <person name="Vineis J.H."/>
            <person name="Bowen J.L."/>
            <person name="Friedrich M."/>
            <person name="Jones J."/>
            <person name="Robertson H.M."/>
            <person name="Feyereisen R."/>
            <person name="Mechler-Hickson A."/>
            <person name="Mathers N."/>
            <person name="Lee C.E."/>
            <person name="Colbourne J.K."/>
            <person name="Biales A."/>
            <person name="Johnston J.S."/>
            <person name="Wellborn G.A."/>
            <person name="Rosendale A.J."/>
            <person name="Cridge A.G."/>
            <person name="Munoz-Torres M.C."/>
            <person name="Bain P.A."/>
            <person name="Manny A.R."/>
            <person name="Major K.M."/>
            <person name="Lambert F.N."/>
            <person name="Vulpe C.D."/>
            <person name="Tuck P."/>
            <person name="Blalock B.J."/>
            <person name="Lin Y.-Y."/>
            <person name="Smith M.E."/>
            <person name="Ochoa-Acuna H."/>
            <person name="Chen M.-J.M."/>
            <person name="Childers C.P."/>
            <person name="Qu J."/>
            <person name="Dugan S."/>
            <person name="Lee S.L."/>
            <person name="Chao H."/>
            <person name="Dinh H."/>
            <person name="Han Y."/>
            <person name="Doddapaneni H."/>
            <person name="Worley K.C."/>
            <person name="Muzny D.M."/>
            <person name="Gibbs R.A."/>
            <person name="Richards S."/>
        </authorList>
    </citation>
    <scope>NUCLEOTIDE SEQUENCE</scope>
    <source>
        <strain evidence="2">HAZT.00-mixed</strain>
        <tissue evidence="2">Whole organism</tissue>
    </source>
</reference>
<feature type="transmembrane region" description="Helical" evidence="1">
    <location>
        <begin position="103"/>
        <end position="120"/>
    </location>
</feature>
<dbReference type="AlphaFoldDB" id="A0A6A0GVK0"/>
<evidence type="ECO:0000256" key="1">
    <source>
        <dbReference type="SAM" id="Phobius"/>
    </source>
</evidence>
<keyword evidence="1" id="KW-0472">Membrane</keyword>
<evidence type="ECO:0000313" key="2">
    <source>
        <dbReference type="EMBL" id="KAA0190000.1"/>
    </source>
</evidence>
<organism evidence="2">
    <name type="scientific">Hyalella azteca</name>
    <name type="common">Amphipod</name>
    <dbReference type="NCBI Taxonomy" id="294128"/>
    <lineage>
        <taxon>Eukaryota</taxon>
        <taxon>Metazoa</taxon>
        <taxon>Ecdysozoa</taxon>
        <taxon>Arthropoda</taxon>
        <taxon>Crustacea</taxon>
        <taxon>Multicrustacea</taxon>
        <taxon>Malacostraca</taxon>
        <taxon>Eumalacostraca</taxon>
        <taxon>Peracarida</taxon>
        <taxon>Amphipoda</taxon>
        <taxon>Senticaudata</taxon>
        <taxon>Talitrida</taxon>
        <taxon>Talitroidea</taxon>
        <taxon>Hyalellidae</taxon>
        <taxon>Hyalella</taxon>
    </lineage>
</organism>
<comment type="caution">
    <text evidence="2">The sequence shown here is derived from an EMBL/GenBank/DDBJ whole genome shotgun (WGS) entry which is preliminary data.</text>
</comment>
<proteinExistence type="predicted"/>
<name>A0A6A0GVK0_HYAAZ</name>
<keyword evidence="1" id="KW-1133">Transmembrane helix</keyword>
<sequence length="141" mass="15952">MVAPDPAMTEISLEAVTMSQLQKTAPSEHGSPRENLGVKLYPGNVIKSAEAMLLNYWGDSSTPEKDRLYRDGRHFRFGRRMAKYEVPRFITRYSPGTSVMVTYVWHITFFGACLALSGYAEKKQMHSIVCLKVMAISQSRE</sequence>
<reference evidence="2" key="1">
    <citation type="submission" date="2014-08" db="EMBL/GenBank/DDBJ databases">
        <authorList>
            <person name="Murali S."/>
            <person name="Richards S."/>
            <person name="Bandaranaike D."/>
            <person name="Bellair M."/>
            <person name="Blankenburg K."/>
            <person name="Chao H."/>
            <person name="Dinh H."/>
            <person name="Doddapaneni H."/>
            <person name="Dugan-Rocha S."/>
            <person name="Elkadiri S."/>
            <person name="Gnanaolivu R."/>
            <person name="Hughes D."/>
            <person name="Lee S."/>
            <person name="Li M."/>
            <person name="Ming W."/>
            <person name="Munidasa M."/>
            <person name="Muniz J."/>
            <person name="Nguyen L."/>
            <person name="Osuji N."/>
            <person name="Pu L.-L."/>
            <person name="Puazo M."/>
            <person name="Skinner E."/>
            <person name="Qu C."/>
            <person name="Quiroz J."/>
            <person name="Raj R."/>
            <person name="Weissenberger G."/>
            <person name="Xin Y."/>
            <person name="Zou X."/>
            <person name="Han Y."/>
            <person name="Worley K."/>
            <person name="Muzny D."/>
            <person name="Gibbs R."/>
        </authorList>
    </citation>
    <scope>NUCLEOTIDE SEQUENCE</scope>
    <source>
        <strain evidence="2">HAZT.00-mixed</strain>
        <tissue evidence="2">Whole organism</tissue>
    </source>
</reference>